<dbReference type="InterPro" id="IPR017452">
    <property type="entry name" value="GPCR_Rhodpsn_7TM"/>
</dbReference>
<dbReference type="SUPFAM" id="SSF81321">
    <property type="entry name" value="Family A G protein-coupled receptor-like"/>
    <property type="match status" value="1"/>
</dbReference>
<evidence type="ECO:0000256" key="2">
    <source>
        <dbReference type="ARBA" id="ARBA00010663"/>
    </source>
</evidence>
<keyword evidence="7 9" id="KW-0675">Receptor</keyword>
<evidence type="ECO:0000313" key="13">
    <source>
        <dbReference type="Proteomes" id="UP000886998"/>
    </source>
</evidence>
<keyword evidence="5 9" id="KW-0297">G-protein coupled receptor</keyword>
<feature type="transmembrane region" description="Helical" evidence="10">
    <location>
        <begin position="155"/>
        <end position="174"/>
    </location>
</feature>
<keyword evidence="6 10" id="KW-0472">Membrane</keyword>
<dbReference type="PRINTS" id="PR01012">
    <property type="entry name" value="NRPEPTIDEYR"/>
</dbReference>
<dbReference type="Proteomes" id="UP000886998">
    <property type="component" value="Unassembled WGS sequence"/>
</dbReference>
<sequence>MTPDSLNLSVTLDTNKERPVSNTTYEATDLYEVPMVLVIILSCCYGTISLVAVVGNLCVLLIVAVSRRMRSVTNYFIANLAVADIVIGLFAIPFQFQAALLQKWVLPPFMCAFCPFIQVMSVNVSIFSLAAIALERYRAVMHPIKAKTAQGSAKWIIVFIWIFGALFGVPYAMALRVTMVFDPDTGGLTKPFCQNTGIPVDIWKVYNYILVSFQYMVPLCLISMVYVNIGLKLRDTQMPGNKEGIRDNAILRNRKKIIHMLFMVVALFAICWLPLQLYNLFQEIVPQINR</sequence>
<evidence type="ECO:0000256" key="3">
    <source>
        <dbReference type="ARBA" id="ARBA00022692"/>
    </source>
</evidence>
<evidence type="ECO:0000256" key="1">
    <source>
        <dbReference type="ARBA" id="ARBA00004141"/>
    </source>
</evidence>
<keyword evidence="3 9" id="KW-0812">Transmembrane</keyword>
<comment type="caution">
    <text evidence="12">The sequence shown here is derived from an EMBL/GenBank/DDBJ whole genome shotgun (WGS) entry which is preliminary data.</text>
</comment>
<evidence type="ECO:0000256" key="4">
    <source>
        <dbReference type="ARBA" id="ARBA00022989"/>
    </source>
</evidence>
<dbReference type="GO" id="GO:0005886">
    <property type="term" value="C:plasma membrane"/>
    <property type="evidence" value="ECO:0007669"/>
    <property type="project" value="TreeGrafter"/>
</dbReference>
<dbReference type="Gene3D" id="1.20.1070.10">
    <property type="entry name" value="Rhodopsin 7-helix transmembrane proteins"/>
    <property type="match status" value="1"/>
</dbReference>
<evidence type="ECO:0000256" key="7">
    <source>
        <dbReference type="ARBA" id="ARBA00023170"/>
    </source>
</evidence>
<gene>
    <name evidence="12" type="primary">RYa-R</name>
    <name evidence="12" type="ORF">TNIN_3171</name>
</gene>
<dbReference type="OrthoDB" id="9445642at2759"/>
<keyword evidence="13" id="KW-1185">Reference proteome</keyword>
<feature type="transmembrane region" description="Helical" evidence="10">
    <location>
        <begin position="75"/>
        <end position="96"/>
    </location>
</feature>
<accession>A0A8X7CMQ4</accession>
<reference evidence="12" key="1">
    <citation type="submission" date="2020-08" db="EMBL/GenBank/DDBJ databases">
        <title>Multicomponent nature underlies the extraordinary mechanical properties of spider dragline silk.</title>
        <authorList>
            <person name="Kono N."/>
            <person name="Nakamura H."/>
            <person name="Mori M."/>
            <person name="Yoshida Y."/>
            <person name="Ohtoshi R."/>
            <person name="Malay A.D."/>
            <person name="Moran D.A.P."/>
            <person name="Tomita M."/>
            <person name="Numata K."/>
            <person name="Arakawa K."/>
        </authorList>
    </citation>
    <scope>NUCLEOTIDE SEQUENCE</scope>
</reference>
<evidence type="ECO:0000256" key="5">
    <source>
        <dbReference type="ARBA" id="ARBA00023040"/>
    </source>
</evidence>
<name>A0A8X7CMQ4_9ARAC</name>
<dbReference type="Pfam" id="PF00001">
    <property type="entry name" value="7tm_1"/>
    <property type="match status" value="1"/>
</dbReference>
<feature type="transmembrane region" description="Helical" evidence="10">
    <location>
        <begin position="35"/>
        <end position="63"/>
    </location>
</feature>
<dbReference type="PANTHER" id="PTHR45695">
    <property type="entry name" value="LEUCOKININ RECEPTOR-RELATED"/>
    <property type="match status" value="1"/>
</dbReference>
<evidence type="ECO:0000256" key="6">
    <source>
        <dbReference type="ARBA" id="ARBA00023136"/>
    </source>
</evidence>
<dbReference type="EMBL" id="BMAV01017701">
    <property type="protein sequence ID" value="GFY69547.1"/>
    <property type="molecule type" value="Genomic_DNA"/>
</dbReference>
<evidence type="ECO:0000256" key="9">
    <source>
        <dbReference type="RuleBase" id="RU000688"/>
    </source>
</evidence>
<feature type="domain" description="G-protein coupled receptors family 1 profile" evidence="11">
    <location>
        <begin position="55"/>
        <end position="290"/>
    </location>
</feature>
<evidence type="ECO:0000256" key="10">
    <source>
        <dbReference type="SAM" id="Phobius"/>
    </source>
</evidence>
<feature type="transmembrane region" description="Helical" evidence="10">
    <location>
        <begin position="116"/>
        <end position="134"/>
    </location>
</feature>
<dbReference type="PRINTS" id="PR00237">
    <property type="entry name" value="GPCRRHODOPSN"/>
</dbReference>
<keyword evidence="4 10" id="KW-1133">Transmembrane helix</keyword>
<evidence type="ECO:0000313" key="12">
    <source>
        <dbReference type="EMBL" id="GFY69547.1"/>
    </source>
</evidence>
<feature type="transmembrane region" description="Helical" evidence="10">
    <location>
        <begin position="257"/>
        <end position="275"/>
    </location>
</feature>
<dbReference type="AlphaFoldDB" id="A0A8X7CMQ4"/>
<evidence type="ECO:0000259" key="11">
    <source>
        <dbReference type="PROSITE" id="PS50262"/>
    </source>
</evidence>
<dbReference type="PROSITE" id="PS00237">
    <property type="entry name" value="G_PROTEIN_RECEP_F1_1"/>
    <property type="match status" value="1"/>
</dbReference>
<organism evidence="12 13">
    <name type="scientific">Trichonephila inaurata madagascariensis</name>
    <dbReference type="NCBI Taxonomy" id="2747483"/>
    <lineage>
        <taxon>Eukaryota</taxon>
        <taxon>Metazoa</taxon>
        <taxon>Ecdysozoa</taxon>
        <taxon>Arthropoda</taxon>
        <taxon>Chelicerata</taxon>
        <taxon>Arachnida</taxon>
        <taxon>Araneae</taxon>
        <taxon>Araneomorphae</taxon>
        <taxon>Entelegynae</taxon>
        <taxon>Araneoidea</taxon>
        <taxon>Nephilidae</taxon>
        <taxon>Trichonephila</taxon>
        <taxon>Trichonephila inaurata</taxon>
    </lineage>
</organism>
<dbReference type="InterPro" id="IPR000611">
    <property type="entry name" value="NPY_rcpt"/>
</dbReference>
<protein>
    <submittedName>
        <fullName evidence="12">RYamide receptor</fullName>
    </submittedName>
</protein>
<evidence type="ECO:0000256" key="8">
    <source>
        <dbReference type="ARBA" id="ARBA00023224"/>
    </source>
</evidence>
<dbReference type="PROSITE" id="PS50262">
    <property type="entry name" value="G_PROTEIN_RECEP_F1_2"/>
    <property type="match status" value="1"/>
</dbReference>
<comment type="subcellular location">
    <subcellularLocation>
        <location evidence="1">Membrane</location>
        <topology evidence="1">Multi-pass membrane protein</topology>
    </subcellularLocation>
</comment>
<comment type="similarity">
    <text evidence="2 9">Belongs to the G-protein coupled receptor 1 family.</text>
</comment>
<keyword evidence="8 9" id="KW-0807">Transducer</keyword>
<dbReference type="InterPro" id="IPR000276">
    <property type="entry name" value="GPCR_Rhodpsn"/>
</dbReference>
<feature type="transmembrane region" description="Helical" evidence="10">
    <location>
        <begin position="205"/>
        <end position="229"/>
    </location>
</feature>
<proteinExistence type="inferred from homology"/>
<dbReference type="GO" id="GO:0004983">
    <property type="term" value="F:neuropeptide Y receptor activity"/>
    <property type="evidence" value="ECO:0007669"/>
    <property type="project" value="InterPro"/>
</dbReference>
<dbReference type="PANTHER" id="PTHR45695:SF9">
    <property type="entry name" value="LEUCOKININ RECEPTOR"/>
    <property type="match status" value="1"/>
</dbReference>